<organism evidence="7 8">
    <name type="scientific">Pontixanthobacter aestiaquae</name>
    <dbReference type="NCBI Taxonomy" id="1509367"/>
    <lineage>
        <taxon>Bacteria</taxon>
        <taxon>Pseudomonadati</taxon>
        <taxon>Pseudomonadota</taxon>
        <taxon>Alphaproteobacteria</taxon>
        <taxon>Sphingomonadales</taxon>
        <taxon>Erythrobacteraceae</taxon>
        <taxon>Pontixanthobacter</taxon>
    </lineage>
</organism>
<dbReference type="InterPro" id="IPR050833">
    <property type="entry name" value="Poly_Biosynth_Transport"/>
</dbReference>
<protein>
    <submittedName>
        <fullName evidence="7">Oligosaccharide flippase family protein</fullName>
    </submittedName>
</protein>
<evidence type="ECO:0000256" key="1">
    <source>
        <dbReference type="ARBA" id="ARBA00004651"/>
    </source>
</evidence>
<dbReference type="PANTHER" id="PTHR30250">
    <property type="entry name" value="PST FAMILY PREDICTED COLANIC ACID TRANSPORTER"/>
    <property type="match status" value="1"/>
</dbReference>
<feature type="transmembrane region" description="Helical" evidence="6">
    <location>
        <begin position="86"/>
        <end position="106"/>
    </location>
</feature>
<comment type="subcellular location">
    <subcellularLocation>
        <location evidence="1">Cell membrane</location>
        <topology evidence="1">Multi-pass membrane protein</topology>
    </subcellularLocation>
</comment>
<feature type="transmembrane region" description="Helical" evidence="6">
    <location>
        <begin position="118"/>
        <end position="137"/>
    </location>
</feature>
<dbReference type="RefSeq" id="WP_160612404.1">
    <property type="nucleotide sequence ID" value="NZ_JAUFQM010000001.1"/>
</dbReference>
<feature type="transmembrane region" description="Helical" evidence="6">
    <location>
        <begin position="158"/>
        <end position="175"/>
    </location>
</feature>
<evidence type="ECO:0000256" key="2">
    <source>
        <dbReference type="ARBA" id="ARBA00022475"/>
    </source>
</evidence>
<feature type="transmembrane region" description="Helical" evidence="6">
    <location>
        <begin position="226"/>
        <end position="246"/>
    </location>
</feature>
<keyword evidence="4 6" id="KW-1133">Transmembrane helix</keyword>
<keyword evidence="3 6" id="KW-0812">Transmembrane</keyword>
<feature type="transmembrane region" description="Helical" evidence="6">
    <location>
        <begin position="266"/>
        <end position="285"/>
    </location>
</feature>
<sequence>MLRKLITQAASVAGIRVAGTGLSILVSIVIAQFFGAESLGVYGYCVALMAIAAVPISNGQSTLLLRTVAHDGALSGTSKAMAAMGARAAVIFAATAGFLAWVAIGFASTDIAQLLKPFAYLTVGFLALALLCDQISAMRMAAIRGIDRPALAQLPETLIRPLMLLAGLVFVWARYGSADPVTDLPAIFAALAVAAFVSACIGQFILGAITAREKPTQLVAPDRKAWVWSAAALAGSAGLVQLNGYIDLLLLGSFTSAADVGYYRAALQIAMLANFGYIALNMLAGQRFARIRAENDIAGMAKTATTLSRLALLTAIPLPLAIWMFGEPLLVWLFGDGFTASVLPALIISLGLCFSASIGMAHSMLVMSHQEKLALLLTGIALAINVALCLLLIPSFGLIGAALANAAAAICWNGLLWYFARLKTGFDTSIIGLSPRAVS</sequence>
<dbReference type="OrthoDB" id="7419687at2"/>
<evidence type="ECO:0000256" key="6">
    <source>
        <dbReference type="SAM" id="Phobius"/>
    </source>
</evidence>
<evidence type="ECO:0000313" key="8">
    <source>
        <dbReference type="Proteomes" id="UP000460290"/>
    </source>
</evidence>
<dbReference type="Proteomes" id="UP000460290">
    <property type="component" value="Unassembled WGS sequence"/>
</dbReference>
<name>A0A844Z835_9SPHN</name>
<comment type="caution">
    <text evidence="7">The sequence shown here is derived from an EMBL/GenBank/DDBJ whole genome shotgun (WGS) entry which is preliminary data.</text>
</comment>
<evidence type="ECO:0000313" key="7">
    <source>
        <dbReference type="EMBL" id="MXO82069.1"/>
    </source>
</evidence>
<feature type="transmembrane region" description="Helical" evidence="6">
    <location>
        <begin position="41"/>
        <end position="65"/>
    </location>
</feature>
<keyword evidence="2" id="KW-1003">Cell membrane</keyword>
<evidence type="ECO:0000256" key="3">
    <source>
        <dbReference type="ARBA" id="ARBA00022692"/>
    </source>
</evidence>
<reference evidence="7 8" key="1">
    <citation type="submission" date="2019-12" db="EMBL/GenBank/DDBJ databases">
        <title>Genomic-based taxomic classification of the family Erythrobacteraceae.</title>
        <authorList>
            <person name="Xu L."/>
        </authorList>
    </citation>
    <scope>NUCLEOTIDE SEQUENCE [LARGE SCALE GENOMIC DNA]</scope>
    <source>
        <strain evidence="7 8">KCTC 42006</strain>
    </source>
</reference>
<feature type="transmembrane region" description="Helical" evidence="6">
    <location>
        <begin position="187"/>
        <end position="206"/>
    </location>
</feature>
<evidence type="ECO:0000256" key="4">
    <source>
        <dbReference type="ARBA" id="ARBA00022989"/>
    </source>
</evidence>
<keyword evidence="8" id="KW-1185">Reference proteome</keyword>
<dbReference type="EMBL" id="WTYZ01000001">
    <property type="protein sequence ID" value="MXO82069.1"/>
    <property type="molecule type" value="Genomic_DNA"/>
</dbReference>
<feature type="transmembrane region" description="Helical" evidence="6">
    <location>
        <begin position="338"/>
        <end position="361"/>
    </location>
</feature>
<gene>
    <name evidence="7" type="ORF">GRI35_01610</name>
</gene>
<evidence type="ECO:0000256" key="5">
    <source>
        <dbReference type="ARBA" id="ARBA00023136"/>
    </source>
</evidence>
<dbReference type="GO" id="GO:0005886">
    <property type="term" value="C:plasma membrane"/>
    <property type="evidence" value="ECO:0007669"/>
    <property type="project" value="UniProtKB-SubCell"/>
</dbReference>
<feature type="transmembrane region" description="Helical" evidence="6">
    <location>
        <begin position="399"/>
        <end position="420"/>
    </location>
</feature>
<dbReference type="PANTHER" id="PTHR30250:SF11">
    <property type="entry name" value="O-ANTIGEN TRANSPORTER-RELATED"/>
    <property type="match status" value="1"/>
</dbReference>
<accession>A0A844Z835</accession>
<proteinExistence type="predicted"/>
<feature type="transmembrane region" description="Helical" evidence="6">
    <location>
        <begin position="12"/>
        <end position="35"/>
    </location>
</feature>
<dbReference type="AlphaFoldDB" id="A0A844Z835"/>
<feature type="transmembrane region" description="Helical" evidence="6">
    <location>
        <begin position="373"/>
        <end position="393"/>
    </location>
</feature>
<feature type="transmembrane region" description="Helical" evidence="6">
    <location>
        <begin position="306"/>
        <end position="326"/>
    </location>
</feature>
<keyword evidence="5 6" id="KW-0472">Membrane</keyword>